<evidence type="ECO:0000259" key="1">
    <source>
        <dbReference type="Pfam" id="PF01425"/>
    </source>
</evidence>
<dbReference type="PANTHER" id="PTHR43372">
    <property type="entry name" value="FATTY-ACID AMIDE HYDROLASE"/>
    <property type="match status" value="1"/>
</dbReference>
<organism evidence="2 3">
    <name type="scientific">Mesorhabditis spiculigera</name>
    <dbReference type="NCBI Taxonomy" id="96644"/>
    <lineage>
        <taxon>Eukaryota</taxon>
        <taxon>Metazoa</taxon>
        <taxon>Ecdysozoa</taxon>
        <taxon>Nematoda</taxon>
        <taxon>Chromadorea</taxon>
        <taxon>Rhabditida</taxon>
        <taxon>Rhabditina</taxon>
        <taxon>Rhabditomorpha</taxon>
        <taxon>Rhabditoidea</taxon>
        <taxon>Rhabditidae</taxon>
        <taxon>Mesorhabditinae</taxon>
        <taxon>Mesorhabditis</taxon>
    </lineage>
</organism>
<dbReference type="SUPFAM" id="SSF75304">
    <property type="entry name" value="Amidase signature (AS) enzymes"/>
    <property type="match status" value="1"/>
</dbReference>
<dbReference type="GO" id="GO:0012505">
    <property type="term" value="C:endomembrane system"/>
    <property type="evidence" value="ECO:0007669"/>
    <property type="project" value="TreeGrafter"/>
</dbReference>
<comment type="caution">
    <text evidence="2">The sequence shown here is derived from an EMBL/GenBank/DDBJ whole genome shotgun (WGS) entry which is preliminary data.</text>
</comment>
<dbReference type="Pfam" id="PF01425">
    <property type="entry name" value="Amidase"/>
    <property type="match status" value="1"/>
</dbReference>
<gene>
    <name evidence="2" type="ORF">MSPICULIGERA_LOCUS19210</name>
</gene>
<dbReference type="Gene3D" id="3.90.1300.10">
    <property type="entry name" value="Amidase signature (AS) domain"/>
    <property type="match status" value="1"/>
</dbReference>
<evidence type="ECO:0000313" key="3">
    <source>
        <dbReference type="Proteomes" id="UP001177023"/>
    </source>
</evidence>
<dbReference type="AlphaFoldDB" id="A0AA36GA09"/>
<dbReference type="Proteomes" id="UP001177023">
    <property type="component" value="Unassembled WGS sequence"/>
</dbReference>
<keyword evidence="3" id="KW-1185">Reference proteome</keyword>
<dbReference type="InterPro" id="IPR052739">
    <property type="entry name" value="FAAH2"/>
</dbReference>
<dbReference type="InterPro" id="IPR036928">
    <property type="entry name" value="AS_sf"/>
</dbReference>
<name>A0AA36GA09_9BILA</name>
<evidence type="ECO:0000313" key="2">
    <source>
        <dbReference type="EMBL" id="CAJ0581041.1"/>
    </source>
</evidence>
<reference evidence="2" key="1">
    <citation type="submission" date="2023-06" db="EMBL/GenBank/DDBJ databases">
        <authorList>
            <person name="Delattre M."/>
        </authorList>
    </citation>
    <scope>NUCLEOTIDE SEQUENCE</scope>
    <source>
        <strain evidence="2">AF72</strain>
    </source>
</reference>
<dbReference type="EMBL" id="CATQJA010002662">
    <property type="protein sequence ID" value="CAJ0581041.1"/>
    <property type="molecule type" value="Genomic_DNA"/>
</dbReference>
<proteinExistence type="predicted"/>
<sequence>MLAYVSRLREVNPILNAVAEDYGEKALNRAQEIDVILQKSSEDERQEIYKKQPLLGIPFTCKDLYDIEGTKTTWGTWNRRDNVSNHTHVVIQTMIDAGAIPLAKTTVPEGCVFIESVNPIQGTTNNPYDTRRNAGGSSGGEAALNGVYGFKPSVGAFPKADLVGNPVEPLWNCFGPLCRYAEDVELMLKLFCTGERSSHVKSAEHFVIKDFLVPIDIPTPWIAKNTAENQKIAGEVAKVLSAEYDVPVGTIDVSPMKSDYIDVYIANYDAYPTKQNLPEALKSRMLAAGKKNFHAITEIPKWLLGKSKHYLAAILLFHFFKRKYTDTERDLYVLKLEKQIVHFRKLLSNNKFIIQPSWPNLAGFHHAELSTPSLGHTAIYNLLDLPAIACPVGLNDGGLPLSVTVIGPYGSEWKLLEIAKKLEELYSGWKEPGSKKHH</sequence>
<feature type="non-terminal residue" evidence="2">
    <location>
        <position position="1"/>
    </location>
</feature>
<accession>A0AA36GA09</accession>
<protein>
    <recommendedName>
        <fullName evidence="1">Amidase domain-containing protein</fullName>
    </recommendedName>
</protein>
<dbReference type="PANTHER" id="PTHR43372:SF4">
    <property type="entry name" value="FATTY-ACID AMIDE HYDROLASE 2"/>
    <property type="match status" value="1"/>
</dbReference>
<dbReference type="InterPro" id="IPR023631">
    <property type="entry name" value="Amidase_dom"/>
</dbReference>
<feature type="domain" description="Amidase" evidence="1">
    <location>
        <begin position="3"/>
        <end position="144"/>
    </location>
</feature>